<evidence type="ECO:0000313" key="1">
    <source>
        <dbReference type="EMBL" id="CAN96904.1"/>
    </source>
</evidence>
<dbReference type="HOGENOM" id="CLU_2289818_0_0_7"/>
<dbReference type="NCBIfam" id="TIGR03901">
    <property type="entry name" value="MYXO-CTERM"/>
    <property type="match status" value="1"/>
</dbReference>
<dbReference type="Proteomes" id="UP000002139">
    <property type="component" value="Chromosome"/>
</dbReference>
<name>A9GT60_SORC5</name>
<dbReference type="STRING" id="448385.sce6735"/>
<reference evidence="1 2" key="1">
    <citation type="journal article" date="2007" name="Nat. Biotechnol.">
        <title>Complete genome sequence of the myxobacterium Sorangium cellulosum.</title>
        <authorList>
            <person name="Schneiker S."/>
            <person name="Perlova O."/>
            <person name="Kaiser O."/>
            <person name="Gerth K."/>
            <person name="Alici A."/>
            <person name="Altmeyer M.O."/>
            <person name="Bartels D."/>
            <person name="Bekel T."/>
            <person name="Beyer S."/>
            <person name="Bode E."/>
            <person name="Bode H.B."/>
            <person name="Bolten C.J."/>
            <person name="Choudhuri J.V."/>
            <person name="Doss S."/>
            <person name="Elnakady Y.A."/>
            <person name="Frank B."/>
            <person name="Gaigalat L."/>
            <person name="Goesmann A."/>
            <person name="Groeger C."/>
            <person name="Gross F."/>
            <person name="Jelsbak L."/>
            <person name="Jelsbak L."/>
            <person name="Kalinowski J."/>
            <person name="Kegler C."/>
            <person name="Knauber T."/>
            <person name="Konietzny S."/>
            <person name="Kopp M."/>
            <person name="Krause L."/>
            <person name="Krug D."/>
            <person name="Linke B."/>
            <person name="Mahmud T."/>
            <person name="Martinez-Arias R."/>
            <person name="McHardy A.C."/>
            <person name="Merai M."/>
            <person name="Meyer F."/>
            <person name="Mormann S."/>
            <person name="Munoz-Dorado J."/>
            <person name="Perez J."/>
            <person name="Pradella S."/>
            <person name="Rachid S."/>
            <person name="Raddatz G."/>
            <person name="Rosenau F."/>
            <person name="Rueckert C."/>
            <person name="Sasse F."/>
            <person name="Scharfe M."/>
            <person name="Schuster S.C."/>
            <person name="Suen G."/>
            <person name="Treuner-Lange A."/>
            <person name="Velicer G.J."/>
            <person name="Vorholter F.-J."/>
            <person name="Weissman K.J."/>
            <person name="Welch R.D."/>
            <person name="Wenzel S.C."/>
            <person name="Whitworth D.E."/>
            <person name="Wilhelm S."/>
            <person name="Wittmann C."/>
            <person name="Bloecker H."/>
            <person name="Puehler A."/>
            <person name="Mueller R."/>
        </authorList>
    </citation>
    <scope>NUCLEOTIDE SEQUENCE [LARGE SCALE GENOMIC DNA]</scope>
    <source>
        <strain evidence="2">So ce56</strain>
    </source>
</reference>
<gene>
    <name evidence="1" type="ordered locus">sce6735</name>
</gene>
<proteinExistence type="predicted"/>
<dbReference type="EMBL" id="AM746676">
    <property type="protein sequence ID" value="CAN96904.1"/>
    <property type="molecule type" value="Genomic_DNA"/>
</dbReference>
<dbReference type="InterPro" id="IPR024038">
    <property type="entry name" value="MYXO-CTERM"/>
</dbReference>
<dbReference type="AlphaFoldDB" id="A9GT60"/>
<keyword evidence="2" id="KW-1185">Reference proteome</keyword>
<organism evidence="1 2">
    <name type="scientific">Sorangium cellulosum (strain So ce56)</name>
    <name type="common">Polyangium cellulosum (strain So ce56)</name>
    <dbReference type="NCBI Taxonomy" id="448385"/>
    <lineage>
        <taxon>Bacteria</taxon>
        <taxon>Pseudomonadati</taxon>
        <taxon>Myxococcota</taxon>
        <taxon>Polyangia</taxon>
        <taxon>Polyangiales</taxon>
        <taxon>Polyangiaceae</taxon>
        <taxon>Sorangium</taxon>
    </lineage>
</organism>
<protein>
    <submittedName>
        <fullName evidence="1">Hypothetical membrane-anchored protein</fullName>
    </submittedName>
</protein>
<accession>A9GT60</accession>
<evidence type="ECO:0000313" key="2">
    <source>
        <dbReference type="Proteomes" id="UP000002139"/>
    </source>
</evidence>
<dbReference type="KEGG" id="scl:sce6735"/>
<sequence>MSALCPPEHVCDRGVCVQACGRGEFVCPSDKEGTVCDGGSGGSGSGGSGADSGCGCTVAGAHGSLGAPLAAIALALAGAICRRKHGIASAKGRAFRRTTGA</sequence>